<dbReference type="Proteomes" id="UP000265520">
    <property type="component" value="Unassembled WGS sequence"/>
</dbReference>
<dbReference type="EMBL" id="LXQA010411602">
    <property type="protein sequence ID" value="MCI50114.1"/>
    <property type="molecule type" value="Genomic_DNA"/>
</dbReference>
<dbReference type="AlphaFoldDB" id="A0A392SPJ2"/>
<organism evidence="1 2">
    <name type="scientific">Trifolium medium</name>
    <dbReference type="NCBI Taxonomy" id="97028"/>
    <lineage>
        <taxon>Eukaryota</taxon>
        <taxon>Viridiplantae</taxon>
        <taxon>Streptophyta</taxon>
        <taxon>Embryophyta</taxon>
        <taxon>Tracheophyta</taxon>
        <taxon>Spermatophyta</taxon>
        <taxon>Magnoliopsida</taxon>
        <taxon>eudicotyledons</taxon>
        <taxon>Gunneridae</taxon>
        <taxon>Pentapetalae</taxon>
        <taxon>rosids</taxon>
        <taxon>fabids</taxon>
        <taxon>Fabales</taxon>
        <taxon>Fabaceae</taxon>
        <taxon>Papilionoideae</taxon>
        <taxon>50 kb inversion clade</taxon>
        <taxon>NPAAA clade</taxon>
        <taxon>Hologalegina</taxon>
        <taxon>IRL clade</taxon>
        <taxon>Trifolieae</taxon>
        <taxon>Trifolium</taxon>
    </lineage>
</organism>
<name>A0A392SPJ2_9FABA</name>
<protein>
    <submittedName>
        <fullName evidence="1">Uncharacterized protein</fullName>
    </submittedName>
</protein>
<comment type="caution">
    <text evidence="1">The sequence shown here is derived from an EMBL/GenBank/DDBJ whole genome shotgun (WGS) entry which is preliminary data.</text>
</comment>
<evidence type="ECO:0000313" key="2">
    <source>
        <dbReference type="Proteomes" id="UP000265520"/>
    </source>
</evidence>
<reference evidence="1 2" key="1">
    <citation type="journal article" date="2018" name="Front. Plant Sci.">
        <title>Red Clover (Trifolium pratense) and Zigzag Clover (T. medium) - A Picture of Genomic Similarities and Differences.</title>
        <authorList>
            <person name="Dluhosova J."/>
            <person name="Istvanek J."/>
            <person name="Nedelnik J."/>
            <person name="Repkova J."/>
        </authorList>
    </citation>
    <scope>NUCLEOTIDE SEQUENCE [LARGE SCALE GENOMIC DNA]</scope>
    <source>
        <strain evidence="2">cv. 10/8</strain>
        <tissue evidence="1">Leaf</tissue>
    </source>
</reference>
<keyword evidence="2" id="KW-1185">Reference proteome</keyword>
<evidence type="ECO:0000313" key="1">
    <source>
        <dbReference type="EMBL" id="MCI50114.1"/>
    </source>
</evidence>
<feature type="non-terminal residue" evidence="1">
    <location>
        <position position="1"/>
    </location>
</feature>
<accession>A0A392SPJ2</accession>
<proteinExistence type="predicted"/>
<sequence>EIEPLKITVEKLVGNRQ</sequence>